<dbReference type="HOGENOM" id="CLU_006533_0_0_6"/>
<dbReference type="InterPro" id="IPR050154">
    <property type="entry name" value="UbiB_kinase"/>
</dbReference>
<evidence type="ECO:0000256" key="3">
    <source>
        <dbReference type="ARBA" id="ARBA00022475"/>
    </source>
</evidence>
<evidence type="ECO:0000256" key="1">
    <source>
        <dbReference type="ARBA" id="ARBA00005020"/>
    </source>
</evidence>
<evidence type="ECO:0000256" key="9">
    <source>
        <dbReference type="ARBA" id="ARBA00022777"/>
    </source>
</evidence>
<protein>
    <recommendedName>
        <fullName evidence="13">Probable protein kinase UbiB</fullName>
        <ecNumber evidence="13">2.7.-.-</ecNumber>
    </recommendedName>
    <alternativeName>
        <fullName evidence="13">Ubiquinone biosynthesis protein UbiB</fullName>
    </alternativeName>
</protein>
<dbReference type="NCBIfam" id="NF003404">
    <property type="entry name" value="PRK04750.1"/>
    <property type="match status" value="1"/>
</dbReference>
<keyword evidence="3 13" id="KW-1003">Cell membrane</keyword>
<keyword evidence="11 13" id="KW-1133">Transmembrane helix</keyword>
<feature type="binding site" evidence="13">
    <location>
        <position position="150"/>
    </location>
    <ligand>
        <name>ATP</name>
        <dbReference type="ChEBI" id="CHEBI:30616"/>
    </ligand>
</feature>
<keyword evidence="9 13" id="KW-0418">Kinase</keyword>
<evidence type="ECO:0000313" key="15">
    <source>
        <dbReference type="EMBL" id="ABS78219.1"/>
    </source>
</evidence>
<evidence type="ECO:0000256" key="7">
    <source>
        <dbReference type="ARBA" id="ARBA00022692"/>
    </source>
</evidence>
<dbReference type="NCBIfam" id="TIGR01982">
    <property type="entry name" value="UbiB"/>
    <property type="match status" value="1"/>
</dbReference>
<dbReference type="InterPro" id="IPR010232">
    <property type="entry name" value="UbiB"/>
</dbReference>
<evidence type="ECO:0000256" key="10">
    <source>
        <dbReference type="ARBA" id="ARBA00022840"/>
    </source>
</evidence>
<dbReference type="CDD" id="cd13972">
    <property type="entry name" value="UbiB"/>
    <property type="match status" value="1"/>
</dbReference>
<dbReference type="PANTHER" id="PTHR10566:SF113">
    <property type="entry name" value="PROTEIN ACTIVITY OF BC1 COMPLEX KINASE 7, CHLOROPLASTIC"/>
    <property type="match status" value="1"/>
</dbReference>
<evidence type="ECO:0000256" key="12">
    <source>
        <dbReference type="ARBA" id="ARBA00023136"/>
    </source>
</evidence>
<dbReference type="EC" id="2.7.-.-" evidence="13"/>
<dbReference type="GO" id="GO:0004672">
    <property type="term" value="F:protein kinase activity"/>
    <property type="evidence" value="ECO:0007669"/>
    <property type="project" value="UniProtKB-UniRule"/>
</dbReference>
<dbReference type="InterPro" id="IPR011009">
    <property type="entry name" value="Kinase-like_dom_sf"/>
</dbReference>
<keyword evidence="7 13" id="KW-0812">Transmembrane</keyword>
<keyword evidence="8 13" id="KW-0547">Nucleotide-binding</keyword>
<dbReference type="HAMAP" id="MF_00414">
    <property type="entry name" value="UbiB"/>
    <property type="match status" value="1"/>
</dbReference>
<name>A9KD77_COXBN</name>
<evidence type="ECO:0000256" key="2">
    <source>
        <dbReference type="ARBA" id="ARBA00009670"/>
    </source>
</evidence>
<accession>A9KD77</accession>
<dbReference type="InterPro" id="IPR045308">
    <property type="entry name" value="UbiB_bact"/>
</dbReference>
<comment type="function">
    <text evidence="13">Is probably a protein kinase regulator of UbiI activity which is involved in aerobic coenzyme Q (ubiquinone) biosynthesis.</text>
</comment>
<evidence type="ECO:0000256" key="4">
    <source>
        <dbReference type="ARBA" id="ARBA00022519"/>
    </source>
</evidence>
<feature type="binding site" evidence="13">
    <location>
        <begin position="128"/>
        <end position="136"/>
    </location>
    <ligand>
        <name>ATP</name>
        <dbReference type="ChEBI" id="CHEBI:30616"/>
    </ligand>
</feature>
<evidence type="ECO:0000256" key="8">
    <source>
        <dbReference type="ARBA" id="ARBA00022741"/>
    </source>
</evidence>
<dbReference type="GO" id="GO:0005524">
    <property type="term" value="F:ATP binding"/>
    <property type="evidence" value="ECO:0007669"/>
    <property type="project" value="UniProtKB-KW"/>
</dbReference>
<evidence type="ECO:0000256" key="13">
    <source>
        <dbReference type="HAMAP-Rule" id="MF_00414"/>
    </source>
</evidence>
<sequence>MRRLFQLIRLIQINFILLRHGFNRPVIGELSPSLRLLSYLNPWSFIQKDKSRGESFRIVLEELGPIFVKFGQLLSTRRDLLPDDIAEELEKLQDRVPPFPGKIAKAMIEKSCGKTIEDCFATFDETPLASASIAQVHAATLHDGSEVIIKVLRPNIAKTIQRDIALMYLGAKLARRFWRHGKRLKPVEVVAEFEHTIYHELDLMREAANASQLRRNFADSEKMYVPKIYWDYVHRDVMVMERIYGIRISNIAELKAANTNLKKLAEYGVEIFFTQVLRDSFFHADMHPGNLFVDVTDPENPKYLGVDFGIMGALSPQDQRYIAENLLAFFKRDYRQVAILHIESGWISADSRIDQFEAAIRTVCEPIFERPLKDISFGKLLLRLFQTADQFNMEIQPQLLLLQKTLLNIEGLGRQLYPDLDLWRTAKPFIEDWMRKQHGPRYLLNTAIKEFPLAVETTLKLPRLLHDVLHEIHFRQNLERNEPRPPRKKQKRGFILGAGLAFLISALVSFLIAPTSPSPWQWTALGGGILLIIIGWLTPKD</sequence>
<dbReference type="Pfam" id="PF03109">
    <property type="entry name" value="ABC1"/>
    <property type="match status" value="1"/>
</dbReference>
<keyword evidence="10 13" id="KW-0067">ATP-binding</keyword>
<dbReference type="InterPro" id="IPR004147">
    <property type="entry name" value="ABC1_dom"/>
</dbReference>
<keyword evidence="6 13" id="KW-0831">Ubiquinone biosynthesis</keyword>
<evidence type="ECO:0000256" key="11">
    <source>
        <dbReference type="ARBA" id="ARBA00022989"/>
    </source>
</evidence>
<dbReference type="GO" id="GO:0010795">
    <property type="term" value="P:regulation of ubiquinone biosynthetic process"/>
    <property type="evidence" value="ECO:0007669"/>
    <property type="project" value="UniProtKB-UniRule"/>
</dbReference>
<dbReference type="Proteomes" id="UP000008555">
    <property type="component" value="Chromosome"/>
</dbReference>
<comment type="similarity">
    <text evidence="2">Belongs to the protein kinase superfamily. ADCK protein kinase family.</text>
</comment>
<dbReference type="SUPFAM" id="SSF56112">
    <property type="entry name" value="Protein kinase-like (PK-like)"/>
    <property type="match status" value="1"/>
</dbReference>
<dbReference type="AlphaFoldDB" id="A9KD77"/>
<feature type="transmembrane region" description="Helical" evidence="13">
    <location>
        <begin position="494"/>
        <end position="513"/>
    </location>
</feature>
<evidence type="ECO:0000313" key="16">
    <source>
        <dbReference type="Proteomes" id="UP000008555"/>
    </source>
</evidence>
<comment type="caution">
    <text evidence="13">Lacks conserved residue(s) required for the propagation of feature annotation.</text>
</comment>
<proteinExistence type="inferred from homology"/>
<dbReference type="UniPathway" id="UPA00232"/>
<dbReference type="KEGG" id="cbd:CBUD_2120"/>
<feature type="domain" description="ABC1 atypical kinase-like" evidence="14">
    <location>
        <begin position="91"/>
        <end position="338"/>
    </location>
</feature>
<comment type="similarity">
    <text evidence="13">Belongs to the ABC1 family. UbiB subfamily.</text>
</comment>
<keyword evidence="12 13" id="KW-0472">Membrane</keyword>
<dbReference type="GO" id="GO:0005886">
    <property type="term" value="C:plasma membrane"/>
    <property type="evidence" value="ECO:0007669"/>
    <property type="project" value="UniProtKB-SubCell"/>
</dbReference>
<dbReference type="GO" id="GO:0006744">
    <property type="term" value="P:ubiquinone biosynthetic process"/>
    <property type="evidence" value="ECO:0007669"/>
    <property type="project" value="UniProtKB-UniPathway"/>
</dbReference>
<dbReference type="EMBL" id="CP000733">
    <property type="protein sequence ID" value="ABS78219.1"/>
    <property type="molecule type" value="Genomic_DNA"/>
</dbReference>
<keyword evidence="4 13" id="KW-0997">Cell inner membrane</keyword>
<evidence type="ECO:0000256" key="5">
    <source>
        <dbReference type="ARBA" id="ARBA00022679"/>
    </source>
</evidence>
<dbReference type="PANTHER" id="PTHR10566">
    <property type="entry name" value="CHAPERONE-ACTIVITY OF BC1 COMPLEX CABC1 -RELATED"/>
    <property type="match status" value="1"/>
</dbReference>
<evidence type="ECO:0000259" key="14">
    <source>
        <dbReference type="Pfam" id="PF03109"/>
    </source>
</evidence>
<feature type="active site" description="Proton acceptor" evidence="13">
    <location>
        <position position="285"/>
    </location>
</feature>
<organism evidence="15 16">
    <name type="scientific">Coxiella burnetii (strain Dugway 5J108-111)</name>
    <dbReference type="NCBI Taxonomy" id="434922"/>
    <lineage>
        <taxon>Bacteria</taxon>
        <taxon>Pseudomonadati</taxon>
        <taxon>Pseudomonadota</taxon>
        <taxon>Gammaproteobacteria</taxon>
        <taxon>Legionellales</taxon>
        <taxon>Coxiellaceae</taxon>
        <taxon>Coxiella</taxon>
    </lineage>
</organism>
<comment type="subcellular location">
    <subcellularLocation>
        <location evidence="13">Cell inner membrane</location>
        <topology evidence="13">Multi-pass membrane protein</topology>
    </subcellularLocation>
</comment>
<feature type="transmembrane region" description="Helical" evidence="13">
    <location>
        <begin position="519"/>
        <end position="538"/>
    </location>
</feature>
<reference evidence="15 16" key="1">
    <citation type="journal article" date="2009" name="Infect. Immun.">
        <title>Comparative genomics reveal extensive transposon-mediated genomic plasticity and diversity among potential effector proteins within the genus Coxiella.</title>
        <authorList>
            <person name="Beare P.A."/>
            <person name="Unsworth N."/>
            <person name="Andoh M."/>
            <person name="Voth D.E."/>
            <person name="Omsland A."/>
            <person name="Gilk S.D."/>
            <person name="Williams K.P."/>
            <person name="Sobral B.W."/>
            <person name="Kupko J.J.III."/>
            <person name="Porcella S.F."/>
            <person name="Samuel J.E."/>
            <person name="Heinzen R.A."/>
        </authorList>
    </citation>
    <scope>NUCLEOTIDE SEQUENCE [LARGE SCALE GENOMIC DNA]</scope>
    <source>
        <strain evidence="15 16">Dugway 5J108-111</strain>
    </source>
</reference>
<comment type="pathway">
    <text evidence="1 13">Cofactor biosynthesis; ubiquinone biosynthesis [regulation].</text>
</comment>
<evidence type="ECO:0000256" key="6">
    <source>
        <dbReference type="ARBA" id="ARBA00022688"/>
    </source>
</evidence>
<keyword evidence="5 13" id="KW-0808">Transferase</keyword>
<gene>
    <name evidence="13 15" type="primary">ubiB</name>
    <name evidence="15" type="ordered locus">CBUD_2120</name>
</gene>